<dbReference type="eggNOG" id="COG1538">
    <property type="taxonomic scope" value="Bacteria"/>
</dbReference>
<keyword evidence="2 3" id="KW-0449">Lipoprotein</keyword>
<name>A0A0P7Y6Q7_9BACT</name>
<keyword evidence="2" id="KW-0564">Palmitate</keyword>
<sequence>MNRILGLIVIVGIFWSCKSGQNYQGVEVLTYETYRTDELDRNLDSVLVNVDTLQIDSAVNVQWFEVFPDEVLQDLIQKAIDNNQDLEIAAENIQQAQAALVIQRSQMLPAIGYSGAAQRGNFAGFDLGSTQNVFSGFGSVNWEIDFWGKYRRLNEAAKANILASEEGYRAVKLSLINTVATTYFQLLEYKLRLEISEQTLNLRDSMLNIIEERFDKGIIAEIDLNQAQIQEAIAAGSIPIWERLIVSSENQLSRLVGELPESKNIGIELLDQPEEIPFPEILPGELLVRRPDILIAEQDLIASNALLGAAKASRLPNISLSGLLGVAGSQFSSLGNNGASWNVGGSILGPLFNWGALQRQVDIEESRTRQAILNYERTVLSAYEEVENILYSIESLKKELIARQAHVDAAVKAQFLSQERYNQGVTSYLEYLESQRQAFDAQLNWAGTKQQLLTAYSNLYAALGGGW</sequence>
<evidence type="ECO:0000256" key="2">
    <source>
        <dbReference type="RuleBase" id="RU362097"/>
    </source>
</evidence>
<dbReference type="Proteomes" id="UP000050421">
    <property type="component" value="Unassembled WGS sequence"/>
</dbReference>
<dbReference type="PANTHER" id="PTHR30203:SF33">
    <property type="entry name" value="BLR4455 PROTEIN"/>
    <property type="match status" value="1"/>
</dbReference>
<protein>
    <submittedName>
        <fullName evidence="3">RND-type efflux system outer membrane lipoprotein component CmeB</fullName>
    </submittedName>
</protein>
<dbReference type="AlphaFoldDB" id="A0A0P7Y6Q7"/>
<evidence type="ECO:0000256" key="1">
    <source>
        <dbReference type="ARBA" id="ARBA00007613"/>
    </source>
</evidence>
<comment type="subcellular location">
    <subcellularLocation>
        <location evidence="2">Cell membrane</location>
        <topology evidence="2">Lipid-anchor</topology>
    </subcellularLocation>
</comment>
<evidence type="ECO:0000313" key="4">
    <source>
        <dbReference type="Proteomes" id="UP000050421"/>
    </source>
</evidence>
<dbReference type="InterPro" id="IPR010131">
    <property type="entry name" value="MdtP/NodT-like"/>
</dbReference>
<accession>A0A0P7Y6Q7</accession>
<dbReference type="PANTHER" id="PTHR30203">
    <property type="entry name" value="OUTER MEMBRANE CATION EFFLUX PROTEIN"/>
    <property type="match status" value="1"/>
</dbReference>
<dbReference type="PATRIC" id="fig|1305737.6.peg.2349"/>
<dbReference type="Gene3D" id="1.20.1600.10">
    <property type="entry name" value="Outer membrane efflux proteins (OEP)"/>
    <property type="match status" value="1"/>
</dbReference>
<comment type="caution">
    <text evidence="3">The sequence shown here is derived from an EMBL/GenBank/DDBJ whole genome shotgun (WGS) entry which is preliminary data.</text>
</comment>
<dbReference type="GO" id="GO:0015562">
    <property type="term" value="F:efflux transmembrane transporter activity"/>
    <property type="evidence" value="ECO:0007669"/>
    <property type="project" value="InterPro"/>
</dbReference>
<proteinExistence type="inferred from homology"/>
<dbReference type="NCBIfam" id="TIGR01845">
    <property type="entry name" value="outer_NodT"/>
    <property type="match status" value="1"/>
</dbReference>
<evidence type="ECO:0000313" key="3">
    <source>
        <dbReference type="EMBL" id="KPQ15868.1"/>
    </source>
</evidence>
<dbReference type="GO" id="GO:0005886">
    <property type="term" value="C:plasma membrane"/>
    <property type="evidence" value="ECO:0007669"/>
    <property type="project" value="UniProtKB-SubCell"/>
</dbReference>
<dbReference type="EMBL" id="LJXT01000046">
    <property type="protein sequence ID" value="KPQ15868.1"/>
    <property type="molecule type" value="Genomic_DNA"/>
</dbReference>
<dbReference type="SUPFAM" id="SSF56954">
    <property type="entry name" value="Outer membrane efflux proteins (OEP)"/>
    <property type="match status" value="1"/>
</dbReference>
<dbReference type="Gene3D" id="2.20.200.10">
    <property type="entry name" value="Outer membrane efflux proteins (OEP)"/>
    <property type="match status" value="1"/>
</dbReference>
<dbReference type="STRING" id="1305737.GCA_000526355_02550"/>
<keyword evidence="2" id="KW-0472">Membrane</keyword>
<dbReference type="OrthoDB" id="9770517at2"/>
<reference evidence="3 4" key="1">
    <citation type="submission" date="2015-09" db="EMBL/GenBank/DDBJ databases">
        <title>Identification and resolution of microdiversity through metagenomic sequencing of parallel consortia.</title>
        <authorList>
            <person name="Nelson W.C."/>
            <person name="Romine M.F."/>
            <person name="Lindemann S.R."/>
        </authorList>
    </citation>
    <scope>NUCLEOTIDE SEQUENCE [LARGE SCALE GENOMIC DNA]</scope>
    <source>
        <strain evidence="3">HL-49</strain>
    </source>
</reference>
<keyword evidence="2" id="KW-1134">Transmembrane beta strand</keyword>
<keyword evidence="2" id="KW-0812">Transmembrane</keyword>
<organism evidence="3 4">
    <name type="scientific">Algoriphagus marincola HL-49</name>
    <dbReference type="NCBI Taxonomy" id="1305737"/>
    <lineage>
        <taxon>Bacteria</taxon>
        <taxon>Pseudomonadati</taxon>
        <taxon>Bacteroidota</taxon>
        <taxon>Cytophagia</taxon>
        <taxon>Cytophagales</taxon>
        <taxon>Cyclobacteriaceae</taxon>
        <taxon>Algoriphagus</taxon>
    </lineage>
</organism>
<dbReference type="Pfam" id="PF02321">
    <property type="entry name" value="OEP"/>
    <property type="match status" value="2"/>
</dbReference>
<comment type="similarity">
    <text evidence="1 2">Belongs to the outer membrane factor (OMF) (TC 1.B.17) family.</text>
</comment>
<dbReference type="InterPro" id="IPR003423">
    <property type="entry name" value="OMP_efflux"/>
</dbReference>
<gene>
    <name evidence="3" type="primary">cmeC</name>
    <name evidence="3" type="ORF">HLUCCX10_08610</name>
</gene>